<proteinExistence type="inferred from homology"/>
<evidence type="ECO:0000256" key="1">
    <source>
        <dbReference type="ARBA" id="ARBA00007315"/>
    </source>
</evidence>
<dbReference type="OrthoDB" id="266663at2759"/>
<dbReference type="InterPro" id="IPR029021">
    <property type="entry name" value="Prot-tyrosine_phosphatase-like"/>
</dbReference>
<keyword evidence="2" id="KW-0378">Hydrolase</keyword>
<dbReference type="InterPro" id="IPR044506">
    <property type="entry name" value="CDC14_C"/>
</dbReference>
<dbReference type="STRING" id="56216.A0A1A6G1G3"/>
<dbReference type="InterPro" id="IPR020422">
    <property type="entry name" value="TYR_PHOSPHATASE_DUAL_dom"/>
</dbReference>
<feature type="non-terminal residue" evidence="9">
    <location>
        <position position="468"/>
    </location>
</feature>
<feature type="domain" description="Tyrosine-protein phosphatase" evidence="7">
    <location>
        <begin position="127"/>
        <end position="286"/>
    </location>
</feature>
<dbReference type="SMART" id="SM00195">
    <property type="entry name" value="DSPc"/>
    <property type="match status" value="1"/>
</dbReference>
<dbReference type="PROSITE" id="PS00383">
    <property type="entry name" value="TYR_PHOSPHATASE_1"/>
    <property type="match status" value="1"/>
</dbReference>
<comment type="caution">
    <text evidence="9">The sequence shown here is derived from an EMBL/GenBank/DDBJ whole genome shotgun (WGS) entry which is preliminary data.</text>
</comment>
<keyword evidence="10" id="KW-1185">Reference proteome</keyword>
<dbReference type="FunFam" id="3.90.190.10:FF:000006">
    <property type="entry name" value="Dual specificity protein phosphatase CDC14B"/>
    <property type="match status" value="1"/>
</dbReference>
<evidence type="ECO:0000256" key="4">
    <source>
        <dbReference type="ARBA" id="ARBA00047761"/>
    </source>
</evidence>
<dbReference type="InterPro" id="IPR016130">
    <property type="entry name" value="Tyr_Pase_AS"/>
</dbReference>
<dbReference type="InterPro" id="IPR050561">
    <property type="entry name" value="PTP"/>
</dbReference>
<dbReference type="EMBL" id="LZPO01107979">
    <property type="protein sequence ID" value="OBS59684.1"/>
    <property type="molecule type" value="Genomic_DNA"/>
</dbReference>
<comment type="catalytic activity">
    <reaction evidence="5">
        <text>O-phospho-L-threonyl-[protein] + H2O = L-threonyl-[protein] + phosphate</text>
        <dbReference type="Rhea" id="RHEA:47004"/>
        <dbReference type="Rhea" id="RHEA-COMP:11060"/>
        <dbReference type="Rhea" id="RHEA-COMP:11605"/>
        <dbReference type="ChEBI" id="CHEBI:15377"/>
        <dbReference type="ChEBI" id="CHEBI:30013"/>
        <dbReference type="ChEBI" id="CHEBI:43474"/>
        <dbReference type="ChEBI" id="CHEBI:61977"/>
        <dbReference type="EC" id="3.1.3.16"/>
    </reaction>
</comment>
<dbReference type="SUPFAM" id="SSF52799">
    <property type="entry name" value="(Phosphotyrosine protein) phosphatases II"/>
    <property type="match status" value="2"/>
</dbReference>
<sequence length="468" mass="52583">MSREGAGTPRVAEVIRDRLCFAILYNRPKSASNEHYFSIDNELEYENLYDVVVIYLGKTPEDAYRTLIFGDTAYIPFRDAAYGSCSFYITLLDCFHAVKKAMQYGFFNFNAFNLVEYEHYEKAENGDFNWIIPERFLAFCGPHSRSRLESGYHQHSPETYIPYFKNHNVTTIIRLNKRMYDAKRFTDAGFDHHDLFFPDGSTPAEAIVQEFLDICENVEGAIAVHCKAGLGRTGTLIGCYLMKHYRMTAAESIAWLRICRPGSVIGPQQQFLVMKQSSLWLEGDYFRQKLRGQENGPLRAAFSKQLLDVDDISVDGLENQDKQEPEPYSDDDEINGVTQGDRLRVLKSRRQSKANTIPLTNWTTTTTLASRPFAITVAALGLLGCLKATGGSICPLAVLTSALCSVAIWWIVCDYILPTLLFCLDGFRTQVILQSSVQSCKTPEPNLSGSAGITKRATRSASGKSSLK</sequence>
<feature type="compositionally biased region" description="Polar residues" evidence="6">
    <location>
        <begin position="459"/>
        <end position="468"/>
    </location>
</feature>
<feature type="region of interest" description="Disordered" evidence="6">
    <location>
        <begin position="440"/>
        <end position="468"/>
    </location>
</feature>
<keyword evidence="3" id="KW-0904">Protein phosphatase</keyword>
<evidence type="ECO:0000313" key="9">
    <source>
        <dbReference type="EMBL" id="OBS59684.1"/>
    </source>
</evidence>
<feature type="domain" description="Tyrosine specific protein phosphatases" evidence="8">
    <location>
        <begin position="209"/>
        <end position="271"/>
    </location>
</feature>
<dbReference type="PROSITE" id="PS50056">
    <property type="entry name" value="TYR_PHOSPHATASE_2"/>
    <property type="match status" value="1"/>
</dbReference>
<dbReference type="InterPro" id="IPR029260">
    <property type="entry name" value="DSPn"/>
</dbReference>
<dbReference type="PANTHER" id="PTHR23339">
    <property type="entry name" value="TYROSINE SPECIFIC PROTEIN PHOSPHATASE AND DUAL SPECIFICITY PROTEIN PHOSPHATASE"/>
    <property type="match status" value="1"/>
</dbReference>
<dbReference type="AlphaFoldDB" id="A0A1A6G1G3"/>
<dbReference type="GO" id="GO:0004722">
    <property type="term" value="F:protein serine/threonine phosphatase activity"/>
    <property type="evidence" value="ECO:0007669"/>
    <property type="project" value="UniProtKB-EC"/>
</dbReference>
<evidence type="ECO:0000256" key="3">
    <source>
        <dbReference type="ARBA" id="ARBA00022912"/>
    </source>
</evidence>
<dbReference type="Pfam" id="PF22785">
    <property type="entry name" value="Tc-R-P"/>
    <property type="match status" value="1"/>
</dbReference>
<dbReference type="SMART" id="SM00404">
    <property type="entry name" value="PTPc_motif"/>
    <property type="match status" value="1"/>
</dbReference>
<evidence type="ECO:0000256" key="2">
    <source>
        <dbReference type="ARBA" id="ARBA00022801"/>
    </source>
</evidence>
<dbReference type="Pfam" id="PF14671">
    <property type="entry name" value="DSPn"/>
    <property type="match status" value="2"/>
</dbReference>
<accession>A0A1A6G1G3</accession>
<dbReference type="CDD" id="cd14499">
    <property type="entry name" value="CDC14_C"/>
    <property type="match status" value="1"/>
</dbReference>
<evidence type="ECO:0000259" key="8">
    <source>
        <dbReference type="PROSITE" id="PS50056"/>
    </source>
</evidence>
<dbReference type="Proteomes" id="UP000092124">
    <property type="component" value="Unassembled WGS sequence"/>
</dbReference>
<organism evidence="9 10">
    <name type="scientific">Neotoma lepida</name>
    <name type="common">Desert woodrat</name>
    <dbReference type="NCBI Taxonomy" id="56216"/>
    <lineage>
        <taxon>Eukaryota</taxon>
        <taxon>Metazoa</taxon>
        <taxon>Chordata</taxon>
        <taxon>Craniata</taxon>
        <taxon>Vertebrata</taxon>
        <taxon>Euteleostomi</taxon>
        <taxon>Mammalia</taxon>
        <taxon>Eutheria</taxon>
        <taxon>Euarchontoglires</taxon>
        <taxon>Glires</taxon>
        <taxon>Rodentia</taxon>
        <taxon>Myomorpha</taxon>
        <taxon>Muroidea</taxon>
        <taxon>Cricetidae</taxon>
        <taxon>Neotominae</taxon>
        <taxon>Neotoma</taxon>
    </lineage>
</organism>
<dbReference type="CDD" id="cd17657">
    <property type="entry name" value="CDC14_N"/>
    <property type="match status" value="1"/>
</dbReference>
<evidence type="ECO:0000256" key="5">
    <source>
        <dbReference type="ARBA" id="ARBA00048336"/>
    </source>
</evidence>
<dbReference type="InterPro" id="IPR000387">
    <property type="entry name" value="Tyr_Pase_dom"/>
</dbReference>
<dbReference type="Gene3D" id="3.90.190.10">
    <property type="entry name" value="Protein tyrosine phosphatase superfamily"/>
    <property type="match status" value="3"/>
</dbReference>
<comment type="catalytic activity">
    <reaction evidence="4">
        <text>O-phospho-L-seryl-[protein] + H2O = L-seryl-[protein] + phosphate</text>
        <dbReference type="Rhea" id="RHEA:20629"/>
        <dbReference type="Rhea" id="RHEA-COMP:9863"/>
        <dbReference type="Rhea" id="RHEA-COMP:11604"/>
        <dbReference type="ChEBI" id="CHEBI:15377"/>
        <dbReference type="ChEBI" id="CHEBI:29999"/>
        <dbReference type="ChEBI" id="CHEBI:43474"/>
        <dbReference type="ChEBI" id="CHEBI:83421"/>
        <dbReference type="EC" id="3.1.3.16"/>
    </reaction>
</comment>
<comment type="similarity">
    <text evidence="1">Belongs to the protein-tyrosine phosphatase family. Non-receptor class CDC14 subfamily.</text>
</comment>
<dbReference type="PROSITE" id="PS50054">
    <property type="entry name" value="TYR_PHOSPHATASE_DUAL"/>
    <property type="match status" value="1"/>
</dbReference>
<feature type="compositionally biased region" description="Polar residues" evidence="6">
    <location>
        <begin position="440"/>
        <end position="451"/>
    </location>
</feature>
<protein>
    <submittedName>
        <fullName evidence="9">Uncharacterized protein</fullName>
    </submittedName>
</protein>
<evidence type="ECO:0000313" key="10">
    <source>
        <dbReference type="Proteomes" id="UP000092124"/>
    </source>
</evidence>
<evidence type="ECO:0000256" key="6">
    <source>
        <dbReference type="SAM" id="MobiDB-lite"/>
    </source>
</evidence>
<gene>
    <name evidence="9" type="ORF">A6R68_09193</name>
</gene>
<reference evidence="9 10" key="1">
    <citation type="submission" date="2016-06" db="EMBL/GenBank/DDBJ databases">
        <title>The Draft Genome Sequence and Annotation of the Desert Woodrat Neotoma lepida.</title>
        <authorList>
            <person name="Campbell M."/>
            <person name="Oakeson K.F."/>
            <person name="Yandell M."/>
            <person name="Halpert J.R."/>
            <person name="Dearing D."/>
        </authorList>
    </citation>
    <scope>NUCLEOTIDE SEQUENCE [LARGE SCALE GENOMIC DNA]</scope>
    <source>
        <strain evidence="9">417</strain>
        <tissue evidence="9">Liver</tissue>
    </source>
</reference>
<name>A0A1A6G1G3_NEOLE</name>
<dbReference type="InterPro" id="IPR003595">
    <property type="entry name" value="Tyr_Pase_cat"/>
</dbReference>
<evidence type="ECO:0000259" key="7">
    <source>
        <dbReference type="PROSITE" id="PS50054"/>
    </source>
</evidence>